<evidence type="ECO:0000313" key="4">
    <source>
        <dbReference type="EMBL" id="MFD2661852.1"/>
    </source>
</evidence>
<sequence>MKSTEHYLNFLLSLEEKPGKGETVPITIDRLTDILHCTPRNVKLILRKLSDDGFIEWRAGRGWGNPSRMTLLKDLSEAADLYFHELLDKDKMKEAMDLLYRQNLPEPERNKLRELLDQRFGFQVERVSSATVDVLRVTIGRKPALLDPAFVSTSGEVFFLQQLCDTLVTFDPREKKYLPALAHAWESNEDGSRWTFYLRKGVRFHHGKPLTSKDVLYTLQRLRDVRSPSRWQYEQIERAEIVSDHAITFYLRQPNRLFLHFFGSYYMSILPHDVEFSERGIVGTGPFRMAEFTDQVLVMEAYEDYFKERALLDRVELWFVPEGVPNPNDRYHLPNLDDAGQDRESGEIEYLLNGCQVVYFNFRKKGIHHHPSFRKAMRLLYDRLAIAKELNDDRIVPANSFMPDKSKHAEHREASLEEAQAYLRESGYAGETLKLYYWDRKDNLEGAKWLQRRSESIGLRLSLHPIAIADFYSTDADEEADLLVICETLEDDTDWGYLRLFQDEASFLHRLLGREQHEWLKEHIREFVQLPSPEQRDEILDRIEQKFRDEDWVIFGYHMKKVSSYHPALNGVSIDSFGWIDFSKLWIKQEASVQKLDNTG</sequence>
<keyword evidence="1" id="KW-0238">DNA-binding</keyword>
<dbReference type="InterPro" id="IPR025370">
    <property type="entry name" value="SgrR_HTH_N"/>
</dbReference>
<accession>A0ABW5QZW7</accession>
<dbReference type="InterPro" id="IPR039424">
    <property type="entry name" value="SBP_5"/>
</dbReference>
<dbReference type="PANTHER" id="PTHR30290">
    <property type="entry name" value="PERIPLASMIC BINDING COMPONENT OF ABC TRANSPORTER"/>
    <property type="match status" value="1"/>
</dbReference>
<protein>
    <submittedName>
        <fullName evidence="4">ABC transporter substrate-binding protein</fullName>
    </submittedName>
</protein>
<evidence type="ECO:0000256" key="1">
    <source>
        <dbReference type="ARBA" id="ARBA00023125"/>
    </source>
</evidence>
<evidence type="ECO:0000259" key="3">
    <source>
        <dbReference type="Pfam" id="PF12793"/>
    </source>
</evidence>
<proteinExistence type="predicted"/>
<evidence type="ECO:0000313" key="5">
    <source>
        <dbReference type="Proteomes" id="UP001597493"/>
    </source>
</evidence>
<reference evidence="5" key="1">
    <citation type="journal article" date="2019" name="Int. J. Syst. Evol. Microbiol.">
        <title>The Global Catalogue of Microorganisms (GCM) 10K type strain sequencing project: providing services to taxonomists for standard genome sequencing and annotation.</title>
        <authorList>
            <consortium name="The Broad Institute Genomics Platform"/>
            <consortium name="The Broad Institute Genome Sequencing Center for Infectious Disease"/>
            <person name="Wu L."/>
            <person name="Ma J."/>
        </authorList>
    </citation>
    <scope>NUCLEOTIDE SEQUENCE [LARGE SCALE GENOMIC DNA]</scope>
    <source>
        <strain evidence="5">TISTR 1827</strain>
    </source>
</reference>
<comment type="caution">
    <text evidence="4">The sequence shown here is derived from an EMBL/GenBank/DDBJ whole genome shotgun (WGS) entry which is preliminary data.</text>
</comment>
<feature type="domain" description="Solute-binding protein family 5" evidence="2">
    <location>
        <begin position="177"/>
        <end position="485"/>
    </location>
</feature>
<name>A0ABW5QZW7_9BACL</name>
<dbReference type="RefSeq" id="WP_379275294.1">
    <property type="nucleotide sequence ID" value="NZ_JBHUGT010000023.1"/>
</dbReference>
<dbReference type="Gene3D" id="3.40.190.10">
    <property type="entry name" value="Periplasmic binding protein-like II"/>
    <property type="match status" value="1"/>
</dbReference>
<keyword evidence="5" id="KW-1185">Reference proteome</keyword>
<dbReference type="CDD" id="cd08507">
    <property type="entry name" value="PBP2_SgrR_like"/>
    <property type="match status" value="1"/>
</dbReference>
<dbReference type="Gene3D" id="3.10.105.10">
    <property type="entry name" value="Dipeptide-binding Protein, Domain 3"/>
    <property type="match status" value="1"/>
</dbReference>
<dbReference type="Proteomes" id="UP001597493">
    <property type="component" value="Unassembled WGS sequence"/>
</dbReference>
<feature type="domain" description="Transcriptional regulator SgrR N-terminal HTH" evidence="3">
    <location>
        <begin position="20"/>
        <end position="102"/>
    </location>
</feature>
<dbReference type="SUPFAM" id="SSF53850">
    <property type="entry name" value="Periplasmic binding protein-like II"/>
    <property type="match status" value="1"/>
</dbReference>
<dbReference type="InterPro" id="IPR000914">
    <property type="entry name" value="SBP_5_dom"/>
</dbReference>
<dbReference type="Pfam" id="PF12793">
    <property type="entry name" value="SgrR_N"/>
    <property type="match status" value="1"/>
</dbReference>
<dbReference type="Pfam" id="PF00496">
    <property type="entry name" value="SBP_bac_5"/>
    <property type="match status" value="1"/>
</dbReference>
<organism evidence="4 5">
    <name type="scientific">Paenibacillus thailandensis</name>
    <dbReference type="NCBI Taxonomy" id="393250"/>
    <lineage>
        <taxon>Bacteria</taxon>
        <taxon>Bacillati</taxon>
        <taxon>Bacillota</taxon>
        <taxon>Bacilli</taxon>
        <taxon>Bacillales</taxon>
        <taxon>Paenibacillaceae</taxon>
        <taxon>Paenibacillus</taxon>
    </lineage>
</organism>
<dbReference type="EMBL" id="JBHUMY010000018">
    <property type="protein sequence ID" value="MFD2661852.1"/>
    <property type="molecule type" value="Genomic_DNA"/>
</dbReference>
<evidence type="ECO:0000259" key="2">
    <source>
        <dbReference type="Pfam" id="PF00496"/>
    </source>
</evidence>
<gene>
    <name evidence="4" type="ORF">ACFSW5_16475</name>
</gene>
<dbReference type="PANTHER" id="PTHR30290:SF72">
    <property type="entry name" value="HTH-TYPE TRANSCRIPTIONAL REGULATOR SGRR"/>
    <property type="match status" value="1"/>
</dbReference>